<proteinExistence type="predicted"/>
<reference evidence="1 2" key="1">
    <citation type="submission" date="2016-10" db="EMBL/GenBank/DDBJ databases">
        <authorList>
            <person name="de Groot N.N."/>
        </authorList>
    </citation>
    <scope>NUCLEOTIDE SEQUENCE [LARGE SCALE GENOMIC DNA]</scope>
    <source>
        <strain evidence="1 2">CGMCC 1.5070</strain>
    </source>
</reference>
<evidence type="ECO:0000313" key="2">
    <source>
        <dbReference type="Proteomes" id="UP000199158"/>
    </source>
</evidence>
<evidence type="ECO:0000313" key="1">
    <source>
        <dbReference type="EMBL" id="SEN08240.1"/>
    </source>
</evidence>
<dbReference type="Proteomes" id="UP000199158">
    <property type="component" value="Unassembled WGS sequence"/>
</dbReference>
<organism evidence="1 2">
    <name type="scientific">Hydrogenoanaerobacterium saccharovorans</name>
    <dbReference type="NCBI Taxonomy" id="474960"/>
    <lineage>
        <taxon>Bacteria</taxon>
        <taxon>Bacillati</taxon>
        <taxon>Bacillota</taxon>
        <taxon>Clostridia</taxon>
        <taxon>Eubacteriales</taxon>
        <taxon>Oscillospiraceae</taxon>
        <taxon>Hydrogenoanaerobacterium</taxon>
    </lineage>
</organism>
<sequence>MAILFPTSKDIYIEINGRRLAVAQGYKAKSKRESRYVEAFGSEQPVGTVGGRLGHILELTRVCATKDAVRDNIDFYSLTGFNVVIVKPDRQIIYSGCEWGEITETAALGEVVLESVTIVASKRMELV</sequence>
<dbReference type="OrthoDB" id="1848921at2"/>
<accession>A0A1H8DLT6</accession>
<dbReference type="RefSeq" id="WP_092756023.1">
    <property type="nucleotide sequence ID" value="NZ_FOCG01000003.1"/>
</dbReference>
<evidence type="ECO:0008006" key="3">
    <source>
        <dbReference type="Google" id="ProtNLM"/>
    </source>
</evidence>
<name>A0A1H8DLT6_9FIRM</name>
<dbReference type="STRING" id="474960.SAMN05216180_2682"/>
<protein>
    <recommendedName>
        <fullName evidence="3">Phage tail tube protein</fullName>
    </recommendedName>
</protein>
<dbReference type="AlphaFoldDB" id="A0A1H8DLT6"/>
<gene>
    <name evidence="1" type="ORF">SAMN05216180_2682</name>
</gene>
<keyword evidence="2" id="KW-1185">Reference proteome</keyword>
<dbReference type="EMBL" id="FOCG01000003">
    <property type="protein sequence ID" value="SEN08240.1"/>
    <property type="molecule type" value="Genomic_DNA"/>
</dbReference>